<dbReference type="GO" id="GO:0005886">
    <property type="term" value="C:plasma membrane"/>
    <property type="evidence" value="ECO:0007669"/>
    <property type="project" value="UniProtKB-SubCell"/>
</dbReference>
<dbReference type="InterPro" id="IPR000276">
    <property type="entry name" value="GPCR_Rhodpsn"/>
</dbReference>
<evidence type="ECO:0000256" key="11">
    <source>
        <dbReference type="SAM" id="Phobius"/>
    </source>
</evidence>
<dbReference type="SUPFAM" id="SSF81321">
    <property type="entry name" value="Family A G protein-coupled receptor-like"/>
    <property type="match status" value="1"/>
</dbReference>
<feature type="transmembrane region" description="Helical" evidence="11">
    <location>
        <begin position="117"/>
        <end position="139"/>
    </location>
</feature>
<evidence type="ECO:0000256" key="4">
    <source>
        <dbReference type="ARBA" id="ARBA00022692"/>
    </source>
</evidence>
<name>A0AAV8WCY6_9CUCU</name>
<dbReference type="EMBL" id="JANEYG010000003">
    <property type="protein sequence ID" value="KAJ8924482.1"/>
    <property type="molecule type" value="Genomic_DNA"/>
</dbReference>
<feature type="transmembrane region" description="Helical" evidence="11">
    <location>
        <begin position="244"/>
        <end position="267"/>
    </location>
</feature>
<dbReference type="PRINTS" id="PR00237">
    <property type="entry name" value="GPCRRHODOPSN"/>
</dbReference>
<accession>A0AAV8WCY6</accession>
<dbReference type="GO" id="GO:0004930">
    <property type="term" value="F:G protein-coupled receptor activity"/>
    <property type="evidence" value="ECO:0007669"/>
    <property type="project" value="UniProtKB-KW"/>
</dbReference>
<dbReference type="PROSITE" id="PS00237">
    <property type="entry name" value="G_PROTEIN_RECEP_F1_1"/>
    <property type="match status" value="1"/>
</dbReference>
<keyword evidence="7 11" id="KW-0472">Membrane</keyword>
<dbReference type="PANTHER" id="PTHR24249">
    <property type="entry name" value="HISTAMINE RECEPTOR-RELATED G-PROTEIN COUPLED RECEPTOR"/>
    <property type="match status" value="1"/>
</dbReference>
<reference evidence="13 14" key="1">
    <citation type="journal article" date="2023" name="Insect Mol. Biol.">
        <title>Genome sequencing provides insights into the evolution of gene families encoding plant cell wall-degrading enzymes in longhorned beetles.</title>
        <authorList>
            <person name="Shin N.R."/>
            <person name="Okamura Y."/>
            <person name="Kirsch R."/>
            <person name="Pauchet Y."/>
        </authorList>
    </citation>
    <scope>NUCLEOTIDE SEQUENCE [LARGE SCALE GENOMIC DNA]</scope>
    <source>
        <strain evidence="13">EAD_L_NR</strain>
    </source>
</reference>
<evidence type="ECO:0000256" key="3">
    <source>
        <dbReference type="ARBA" id="ARBA00022475"/>
    </source>
</evidence>
<feature type="domain" description="G-protein coupled receptors family 1 profile" evidence="12">
    <location>
        <begin position="97"/>
        <end position="320"/>
    </location>
</feature>
<comment type="subcellular location">
    <subcellularLocation>
        <location evidence="1">Cell membrane</location>
        <topology evidence="1">Multi-pass membrane protein</topology>
    </subcellularLocation>
</comment>
<feature type="transmembrane region" description="Helical" evidence="11">
    <location>
        <begin position="159"/>
        <end position="179"/>
    </location>
</feature>
<evidence type="ECO:0000256" key="10">
    <source>
        <dbReference type="RuleBase" id="RU000688"/>
    </source>
</evidence>
<evidence type="ECO:0000256" key="5">
    <source>
        <dbReference type="ARBA" id="ARBA00022989"/>
    </source>
</evidence>
<keyword evidence="4 10" id="KW-0812">Transmembrane</keyword>
<evidence type="ECO:0000256" key="9">
    <source>
        <dbReference type="ARBA" id="ARBA00023224"/>
    </source>
</evidence>
<sequence length="320" mass="34800">SSKERRRTTIAPPTPPASAIDLLRCATTTATNDSMDASLLNHSQLALFGTHNANFLTDNLSDPDVNITRSFTRLTSPLAVTLAVLLVFLFSPMILLGNSLVLVAMYRFKRLRTPSNYLVMSLATSDLGVGMFMPVGMYLELGGAQSFSGVRVCLFSYGVAISLCCVSVLVMVAIAVDRFTSLARPLRYNNLITHSAVERYILVFWAYSSMVGFTPLGYAVFSGVEYSSTVDCSFGALVAKPVQLFMFCAVYGPSALVLLVCYGYVYVVARGHARAIRSEVRHSHTLRHPPTPTVAPPRYGLALAITAGLFLGLWLPFQVS</sequence>
<evidence type="ECO:0000313" key="14">
    <source>
        <dbReference type="Proteomes" id="UP001159042"/>
    </source>
</evidence>
<keyword evidence="9 10" id="KW-0807">Transducer</keyword>
<organism evidence="13 14">
    <name type="scientific">Exocentrus adspersus</name>
    <dbReference type="NCBI Taxonomy" id="1586481"/>
    <lineage>
        <taxon>Eukaryota</taxon>
        <taxon>Metazoa</taxon>
        <taxon>Ecdysozoa</taxon>
        <taxon>Arthropoda</taxon>
        <taxon>Hexapoda</taxon>
        <taxon>Insecta</taxon>
        <taxon>Pterygota</taxon>
        <taxon>Neoptera</taxon>
        <taxon>Endopterygota</taxon>
        <taxon>Coleoptera</taxon>
        <taxon>Polyphaga</taxon>
        <taxon>Cucujiformia</taxon>
        <taxon>Chrysomeloidea</taxon>
        <taxon>Cerambycidae</taxon>
        <taxon>Lamiinae</taxon>
        <taxon>Acanthocinini</taxon>
        <taxon>Exocentrus</taxon>
    </lineage>
</organism>
<dbReference type="PANTHER" id="PTHR24249:SF372">
    <property type="entry name" value="G-PROTEIN COUPLED RECEPTORS FAMILY 1 PROFILE DOMAIN-CONTAINING PROTEIN"/>
    <property type="match status" value="1"/>
</dbReference>
<feature type="transmembrane region" description="Helical" evidence="11">
    <location>
        <begin position="299"/>
        <end position="317"/>
    </location>
</feature>
<evidence type="ECO:0000256" key="7">
    <source>
        <dbReference type="ARBA" id="ARBA00023136"/>
    </source>
</evidence>
<dbReference type="Pfam" id="PF00001">
    <property type="entry name" value="7tm_1"/>
    <property type="match status" value="1"/>
</dbReference>
<evidence type="ECO:0000256" key="2">
    <source>
        <dbReference type="ARBA" id="ARBA00010663"/>
    </source>
</evidence>
<evidence type="ECO:0000256" key="8">
    <source>
        <dbReference type="ARBA" id="ARBA00023170"/>
    </source>
</evidence>
<dbReference type="AlphaFoldDB" id="A0AAV8WCY6"/>
<gene>
    <name evidence="13" type="ORF">NQ315_007279</name>
</gene>
<dbReference type="PROSITE" id="PS50262">
    <property type="entry name" value="G_PROTEIN_RECEP_F1_2"/>
    <property type="match status" value="1"/>
</dbReference>
<evidence type="ECO:0000256" key="6">
    <source>
        <dbReference type="ARBA" id="ARBA00023040"/>
    </source>
</evidence>
<comment type="caution">
    <text evidence="13">The sequence shown here is derived from an EMBL/GenBank/DDBJ whole genome shotgun (WGS) entry which is preliminary data.</text>
</comment>
<keyword evidence="14" id="KW-1185">Reference proteome</keyword>
<feature type="transmembrane region" description="Helical" evidence="11">
    <location>
        <begin position="200"/>
        <end position="224"/>
    </location>
</feature>
<dbReference type="InterPro" id="IPR050569">
    <property type="entry name" value="TAAR"/>
</dbReference>
<evidence type="ECO:0000256" key="1">
    <source>
        <dbReference type="ARBA" id="ARBA00004651"/>
    </source>
</evidence>
<dbReference type="Proteomes" id="UP001159042">
    <property type="component" value="Unassembled WGS sequence"/>
</dbReference>
<proteinExistence type="inferred from homology"/>
<evidence type="ECO:0000313" key="13">
    <source>
        <dbReference type="EMBL" id="KAJ8924482.1"/>
    </source>
</evidence>
<feature type="non-terminal residue" evidence="13">
    <location>
        <position position="1"/>
    </location>
</feature>
<dbReference type="InterPro" id="IPR017452">
    <property type="entry name" value="GPCR_Rhodpsn_7TM"/>
</dbReference>
<keyword evidence="3" id="KW-1003">Cell membrane</keyword>
<evidence type="ECO:0000259" key="12">
    <source>
        <dbReference type="PROSITE" id="PS50262"/>
    </source>
</evidence>
<protein>
    <recommendedName>
        <fullName evidence="12">G-protein coupled receptors family 1 profile domain-containing protein</fullName>
    </recommendedName>
</protein>
<comment type="similarity">
    <text evidence="2 10">Belongs to the G-protein coupled receptor 1 family.</text>
</comment>
<feature type="transmembrane region" description="Helical" evidence="11">
    <location>
        <begin position="78"/>
        <end position="105"/>
    </location>
</feature>
<dbReference type="Gene3D" id="1.20.1070.10">
    <property type="entry name" value="Rhodopsin 7-helix transmembrane proteins"/>
    <property type="match status" value="1"/>
</dbReference>
<keyword evidence="8 10" id="KW-0675">Receptor</keyword>
<keyword evidence="5 11" id="KW-1133">Transmembrane helix</keyword>
<keyword evidence="6 10" id="KW-0297">G-protein coupled receptor</keyword>